<dbReference type="EMBL" id="HBGS01019554">
    <property type="protein sequence ID" value="CAD9407340.1"/>
    <property type="molecule type" value="Transcribed_RNA"/>
</dbReference>
<reference evidence="2" key="1">
    <citation type="submission" date="2021-01" db="EMBL/GenBank/DDBJ databases">
        <authorList>
            <person name="Corre E."/>
            <person name="Pelletier E."/>
            <person name="Niang G."/>
            <person name="Scheremetjew M."/>
            <person name="Finn R."/>
            <person name="Kale V."/>
            <person name="Holt S."/>
            <person name="Cochrane G."/>
            <person name="Meng A."/>
            <person name="Brown T."/>
            <person name="Cohen L."/>
        </authorList>
    </citation>
    <scope>NUCLEOTIDE SEQUENCE</scope>
    <source>
        <strain evidence="2">CCMP1381</strain>
    </source>
</reference>
<evidence type="ECO:0000313" key="2">
    <source>
        <dbReference type="EMBL" id="CAD9407340.1"/>
    </source>
</evidence>
<feature type="region of interest" description="Disordered" evidence="1">
    <location>
        <begin position="1"/>
        <end position="74"/>
    </location>
</feature>
<name>A0A7S2BVD6_9STRA</name>
<dbReference type="AlphaFoldDB" id="A0A7S2BVD6"/>
<sequence>MERSSKTPTKIGSEMDPSLEKAEAKPKPAPRDIVGNACGDTTYIIGHVPPKKREKPQKRIAKKMGSTAGPTKNAMRADMMSAPPMLATTTAQEENEKETKIMASKNAQTLNTFATSNVVYLRFTCEDDVMMVLYTVLK</sequence>
<proteinExistence type="predicted"/>
<feature type="compositionally biased region" description="Basic residues" evidence="1">
    <location>
        <begin position="49"/>
        <end position="62"/>
    </location>
</feature>
<accession>A0A7S2BVD6</accession>
<feature type="compositionally biased region" description="Polar residues" evidence="1">
    <location>
        <begin position="1"/>
        <end position="10"/>
    </location>
</feature>
<feature type="compositionally biased region" description="Basic and acidic residues" evidence="1">
    <location>
        <begin position="18"/>
        <end position="30"/>
    </location>
</feature>
<organism evidence="2">
    <name type="scientific">Octactis speculum</name>
    <dbReference type="NCBI Taxonomy" id="3111310"/>
    <lineage>
        <taxon>Eukaryota</taxon>
        <taxon>Sar</taxon>
        <taxon>Stramenopiles</taxon>
        <taxon>Ochrophyta</taxon>
        <taxon>Dictyochophyceae</taxon>
        <taxon>Dictyochales</taxon>
        <taxon>Dictyochaceae</taxon>
        <taxon>Octactis</taxon>
    </lineage>
</organism>
<gene>
    <name evidence="2" type="ORF">DSPE1174_LOCUS10185</name>
</gene>
<evidence type="ECO:0000256" key="1">
    <source>
        <dbReference type="SAM" id="MobiDB-lite"/>
    </source>
</evidence>
<protein>
    <submittedName>
        <fullName evidence="2">Uncharacterized protein</fullName>
    </submittedName>
</protein>